<keyword evidence="2" id="KW-1185">Reference proteome</keyword>
<dbReference type="EMBL" id="QGKV02001556">
    <property type="protein sequence ID" value="KAF3517576.1"/>
    <property type="molecule type" value="Genomic_DNA"/>
</dbReference>
<reference evidence="1 2" key="1">
    <citation type="journal article" date="2020" name="BMC Genomics">
        <title>Intraspecific diversification of the crop wild relative Brassica cretica Lam. using demographic model selection.</title>
        <authorList>
            <person name="Kioukis A."/>
            <person name="Michalopoulou V.A."/>
            <person name="Briers L."/>
            <person name="Pirintsos S."/>
            <person name="Studholme D.J."/>
            <person name="Pavlidis P."/>
            <person name="Sarris P.F."/>
        </authorList>
    </citation>
    <scope>NUCLEOTIDE SEQUENCE [LARGE SCALE GENOMIC DNA]</scope>
    <source>
        <strain evidence="2">cv. PFS-1207/04</strain>
    </source>
</reference>
<gene>
    <name evidence="1" type="ORF">DY000_02058473</name>
</gene>
<organism evidence="1 2">
    <name type="scientific">Brassica cretica</name>
    <name type="common">Mustard</name>
    <dbReference type="NCBI Taxonomy" id="69181"/>
    <lineage>
        <taxon>Eukaryota</taxon>
        <taxon>Viridiplantae</taxon>
        <taxon>Streptophyta</taxon>
        <taxon>Embryophyta</taxon>
        <taxon>Tracheophyta</taxon>
        <taxon>Spermatophyta</taxon>
        <taxon>Magnoliopsida</taxon>
        <taxon>eudicotyledons</taxon>
        <taxon>Gunneridae</taxon>
        <taxon>Pentapetalae</taxon>
        <taxon>rosids</taxon>
        <taxon>malvids</taxon>
        <taxon>Brassicales</taxon>
        <taxon>Brassicaceae</taxon>
        <taxon>Brassiceae</taxon>
        <taxon>Brassica</taxon>
    </lineage>
</organism>
<accession>A0ABQ7ATT6</accession>
<dbReference type="Proteomes" id="UP000266723">
    <property type="component" value="Unassembled WGS sequence"/>
</dbReference>
<name>A0ABQ7ATT6_BRACR</name>
<proteinExistence type="predicted"/>
<comment type="caution">
    <text evidence="1">The sequence shown here is derived from an EMBL/GenBank/DDBJ whole genome shotgun (WGS) entry which is preliminary data.</text>
</comment>
<protein>
    <submittedName>
        <fullName evidence="1">Uncharacterized protein</fullName>
    </submittedName>
</protein>
<evidence type="ECO:0000313" key="2">
    <source>
        <dbReference type="Proteomes" id="UP000266723"/>
    </source>
</evidence>
<evidence type="ECO:0000313" key="1">
    <source>
        <dbReference type="EMBL" id="KAF3517576.1"/>
    </source>
</evidence>
<sequence>MVTIQTSGDPEYFRAAATWGTSLERCRSSTVEEQPLDFKSERRIDELAISKKVDKLWRCEGLI</sequence>